<comment type="caution">
    <text evidence="2">The sequence shown here is derived from an EMBL/GenBank/DDBJ whole genome shotgun (WGS) entry which is preliminary data.</text>
</comment>
<feature type="region of interest" description="Disordered" evidence="1">
    <location>
        <begin position="93"/>
        <end position="115"/>
    </location>
</feature>
<sequence>MDDVTDAAIEYVLNNSNGKFEHVNFNRIYGHPGEWSMELRVANCVEWKLLRKHMVTLLQDKAETTKDPHKLSRLNGLVDHYKKFSIIAQHVEEQEGERHEHASESQLYENSENNE</sequence>
<gene>
    <name evidence="2" type="ORF">QQS21_000769</name>
</gene>
<protein>
    <submittedName>
        <fullName evidence="2">Uncharacterized protein</fullName>
    </submittedName>
</protein>
<accession>A0AAJ0D0Y1</accession>
<dbReference type="Proteomes" id="UP001251528">
    <property type="component" value="Unassembled WGS sequence"/>
</dbReference>
<dbReference type="EMBL" id="JASWJB010000007">
    <property type="protein sequence ID" value="KAK2616335.1"/>
    <property type="molecule type" value="Genomic_DNA"/>
</dbReference>
<evidence type="ECO:0000313" key="3">
    <source>
        <dbReference type="Proteomes" id="UP001251528"/>
    </source>
</evidence>
<feature type="compositionally biased region" description="Polar residues" evidence="1">
    <location>
        <begin position="104"/>
        <end position="115"/>
    </location>
</feature>
<organism evidence="2 3">
    <name type="scientific">Conoideocrella luteorostrata</name>
    <dbReference type="NCBI Taxonomy" id="1105319"/>
    <lineage>
        <taxon>Eukaryota</taxon>
        <taxon>Fungi</taxon>
        <taxon>Dikarya</taxon>
        <taxon>Ascomycota</taxon>
        <taxon>Pezizomycotina</taxon>
        <taxon>Sordariomycetes</taxon>
        <taxon>Hypocreomycetidae</taxon>
        <taxon>Hypocreales</taxon>
        <taxon>Clavicipitaceae</taxon>
        <taxon>Conoideocrella</taxon>
    </lineage>
</organism>
<keyword evidence="3" id="KW-1185">Reference proteome</keyword>
<evidence type="ECO:0000256" key="1">
    <source>
        <dbReference type="SAM" id="MobiDB-lite"/>
    </source>
</evidence>
<dbReference type="AlphaFoldDB" id="A0AAJ0D0Y1"/>
<proteinExistence type="predicted"/>
<reference evidence="2" key="1">
    <citation type="submission" date="2023-06" db="EMBL/GenBank/DDBJ databases">
        <title>Conoideocrella luteorostrata (Hypocreales: Clavicipitaceae), a potential biocontrol fungus for elongate hemlock scale in United States Christmas tree production areas.</title>
        <authorList>
            <person name="Barrett H."/>
            <person name="Lovett B."/>
            <person name="Macias A.M."/>
            <person name="Stajich J.E."/>
            <person name="Kasson M.T."/>
        </authorList>
    </citation>
    <scope>NUCLEOTIDE SEQUENCE</scope>
    <source>
        <strain evidence="2">ARSEF 14590</strain>
    </source>
</reference>
<feature type="compositionally biased region" description="Basic and acidic residues" evidence="1">
    <location>
        <begin position="93"/>
        <end position="103"/>
    </location>
</feature>
<name>A0AAJ0D0Y1_9HYPO</name>
<evidence type="ECO:0000313" key="2">
    <source>
        <dbReference type="EMBL" id="KAK2616335.1"/>
    </source>
</evidence>